<dbReference type="PROSITE" id="PS00889">
    <property type="entry name" value="CNMP_BINDING_2"/>
    <property type="match status" value="1"/>
</dbReference>
<dbReference type="CDD" id="cd00038">
    <property type="entry name" value="CAP_ED"/>
    <property type="match status" value="1"/>
</dbReference>
<reference evidence="2 3" key="1">
    <citation type="journal article" date="2019" name="Anaerobe">
        <title>Brachyspira catarrhinii sp. nov., an anaerobic intestinal spirochaete isolated from vervet monkeys may have been misidentified as Brachyspira aalborgi in previous studies.</title>
        <authorList>
            <person name="Phillips N.D."/>
            <person name="La T."/>
            <person name="Hampson D.J."/>
        </authorList>
    </citation>
    <scope>NUCLEOTIDE SEQUENCE [LARGE SCALE GENOMIC DNA]</scope>
    <source>
        <strain evidence="2 3">Z12</strain>
    </source>
</reference>
<dbReference type="InterPro" id="IPR018490">
    <property type="entry name" value="cNMP-bd_dom_sf"/>
</dbReference>
<dbReference type="PROSITE" id="PS50042">
    <property type="entry name" value="CNMP_BINDING_3"/>
    <property type="match status" value="1"/>
</dbReference>
<feature type="domain" description="Cyclic nucleotide-binding" evidence="1">
    <location>
        <begin position="10"/>
        <end position="110"/>
    </location>
</feature>
<dbReference type="InterPro" id="IPR014710">
    <property type="entry name" value="RmlC-like_jellyroll"/>
</dbReference>
<gene>
    <name evidence="2" type="ORF">EZH24_10025</name>
</gene>
<dbReference type="Proteomes" id="UP000310168">
    <property type="component" value="Unassembled WGS sequence"/>
</dbReference>
<name>A0ABY2TP19_9SPIR</name>
<keyword evidence="3" id="KW-1185">Reference proteome</keyword>
<comment type="caution">
    <text evidence="2">The sequence shown here is derived from an EMBL/GenBank/DDBJ whole genome shotgun (WGS) entry which is preliminary data.</text>
</comment>
<dbReference type="InterPro" id="IPR018488">
    <property type="entry name" value="cNMP-bd_CS"/>
</dbReference>
<organism evidence="2 3">
    <name type="scientific">Brachyspira catarrhinii</name>
    <dbReference type="NCBI Taxonomy" id="2528966"/>
    <lineage>
        <taxon>Bacteria</taxon>
        <taxon>Pseudomonadati</taxon>
        <taxon>Spirochaetota</taxon>
        <taxon>Spirochaetia</taxon>
        <taxon>Brachyspirales</taxon>
        <taxon>Brachyspiraceae</taxon>
        <taxon>Brachyspira</taxon>
    </lineage>
</organism>
<dbReference type="SMART" id="SM00100">
    <property type="entry name" value="cNMP"/>
    <property type="match status" value="1"/>
</dbReference>
<protein>
    <submittedName>
        <fullName evidence="2">Crp/Fnr family transcriptional regulator</fullName>
    </submittedName>
</protein>
<dbReference type="Pfam" id="PF00027">
    <property type="entry name" value="cNMP_binding"/>
    <property type="match status" value="1"/>
</dbReference>
<sequence>MDNNISSHTKKYEKDDIIFLEFEKGDKFYMVQSGSVKITKVIKDVEKLLDIVHAGDFFGEMAILEDTTRSASAIANEPTVLLELKKENFQSVLANNIEMALKLSKMFAKRIFDSKRRLLILQLNEPNLRIYDCLLLLAEIQNIPRDAYNEPQELNATVNDIANWCAIKPMEVQKVLKPMAGKINIKNNTIQVKNLKEFQRQIDVKRKKSYNIQ</sequence>
<dbReference type="SUPFAM" id="SSF51206">
    <property type="entry name" value="cAMP-binding domain-like"/>
    <property type="match status" value="1"/>
</dbReference>
<dbReference type="RefSeq" id="WP_137999002.1">
    <property type="nucleotide sequence ID" value="NZ_SJDU01000325.1"/>
</dbReference>
<dbReference type="EMBL" id="SJDU01000325">
    <property type="protein sequence ID" value="TKZ31144.1"/>
    <property type="molecule type" value="Genomic_DNA"/>
</dbReference>
<dbReference type="Gene3D" id="2.60.120.10">
    <property type="entry name" value="Jelly Rolls"/>
    <property type="match status" value="1"/>
</dbReference>
<evidence type="ECO:0000313" key="2">
    <source>
        <dbReference type="EMBL" id="TKZ31144.1"/>
    </source>
</evidence>
<dbReference type="PANTHER" id="PTHR23011">
    <property type="entry name" value="CYCLIC NUCLEOTIDE-BINDING DOMAIN CONTAINING PROTEIN"/>
    <property type="match status" value="1"/>
</dbReference>
<proteinExistence type="predicted"/>
<evidence type="ECO:0000313" key="3">
    <source>
        <dbReference type="Proteomes" id="UP000310168"/>
    </source>
</evidence>
<dbReference type="InterPro" id="IPR000595">
    <property type="entry name" value="cNMP-bd_dom"/>
</dbReference>
<evidence type="ECO:0000259" key="1">
    <source>
        <dbReference type="PROSITE" id="PS50042"/>
    </source>
</evidence>
<accession>A0ABY2TP19</accession>
<dbReference type="PANTHER" id="PTHR23011:SF28">
    <property type="entry name" value="CYCLIC NUCLEOTIDE-BINDING DOMAIN CONTAINING PROTEIN"/>
    <property type="match status" value="1"/>
</dbReference>